<evidence type="ECO:0000313" key="3">
    <source>
        <dbReference type="Proteomes" id="UP000634136"/>
    </source>
</evidence>
<evidence type="ECO:0000313" key="2">
    <source>
        <dbReference type="EMBL" id="KAF7829517.1"/>
    </source>
</evidence>
<dbReference type="SUPFAM" id="SSF52087">
    <property type="entry name" value="CRAL/TRIO domain"/>
    <property type="match status" value="1"/>
</dbReference>
<evidence type="ECO:0000259" key="1">
    <source>
        <dbReference type="Pfam" id="PF13716"/>
    </source>
</evidence>
<comment type="caution">
    <text evidence="2">The sequence shown here is derived from an EMBL/GenBank/DDBJ whole genome shotgun (WGS) entry which is preliminary data.</text>
</comment>
<feature type="domain" description="CRAL-TRIO" evidence="1">
    <location>
        <begin position="25"/>
        <end position="152"/>
    </location>
</feature>
<proteinExistence type="predicted"/>
<name>A0A834TWS8_9FABA</name>
<dbReference type="Gene3D" id="3.40.525.10">
    <property type="entry name" value="CRAL-TRIO lipid binding domain"/>
    <property type="match status" value="1"/>
</dbReference>
<dbReference type="InterPro" id="IPR036865">
    <property type="entry name" value="CRAL-TRIO_dom_sf"/>
</dbReference>
<dbReference type="OrthoDB" id="365077at2759"/>
<accession>A0A834TWS8</accession>
<sequence length="180" mass="21230">MSKCPSSGMDSEVEVVQMQGQDREGRQIVTIVAKFLPEGGVVNKYLEEKILGKLGKRAWCMVYVHTGVQTPLSLLTSFYNALPSNIKHNLEAIYFIHPSLYHRLFFATFGRFLFTPGLYWKLKYVDRLEFLWEHVRRKEMEVPEFVYDHEKELEYRPMMMDLDALTHHHSQLSIHTMLYL</sequence>
<dbReference type="Pfam" id="PF13716">
    <property type="entry name" value="CRAL_TRIO_2"/>
    <property type="match status" value="1"/>
</dbReference>
<protein>
    <submittedName>
        <fullName evidence="2">Ganglioside-induced differentiation-associated protein 2</fullName>
    </submittedName>
</protein>
<dbReference type="Proteomes" id="UP000634136">
    <property type="component" value="Unassembled WGS sequence"/>
</dbReference>
<dbReference type="AlphaFoldDB" id="A0A834TWS8"/>
<dbReference type="PANTHER" id="PTHR48411">
    <property type="entry name" value="OS01G0948300 PROTEIN"/>
    <property type="match status" value="1"/>
</dbReference>
<reference evidence="2" key="1">
    <citation type="submission" date="2020-09" db="EMBL/GenBank/DDBJ databases">
        <title>Genome-Enabled Discovery of Anthraquinone Biosynthesis in Senna tora.</title>
        <authorList>
            <person name="Kang S.-H."/>
            <person name="Pandey R.P."/>
            <person name="Lee C.-M."/>
            <person name="Sim J.-S."/>
            <person name="Jeong J.-T."/>
            <person name="Choi B.-S."/>
            <person name="Jung M."/>
            <person name="Ginzburg D."/>
            <person name="Zhao K."/>
            <person name="Won S.Y."/>
            <person name="Oh T.-J."/>
            <person name="Yu Y."/>
            <person name="Kim N.-H."/>
            <person name="Lee O.R."/>
            <person name="Lee T.-H."/>
            <person name="Bashyal P."/>
            <person name="Kim T.-S."/>
            <person name="Lee W.-H."/>
            <person name="Kawkins C."/>
            <person name="Kim C.-K."/>
            <person name="Kim J.S."/>
            <person name="Ahn B.O."/>
            <person name="Rhee S.Y."/>
            <person name="Sohng J.K."/>
        </authorList>
    </citation>
    <scope>NUCLEOTIDE SEQUENCE</scope>
    <source>
        <tissue evidence="2">Leaf</tissue>
    </source>
</reference>
<organism evidence="2 3">
    <name type="scientific">Senna tora</name>
    <dbReference type="NCBI Taxonomy" id="362788"/>
    <lineage>
        <taxon>Eukaryota</taxon>
        <taxon>Viridiplantae</taxon>
        <taxon>Streptophyta</taxon>
        <taxon>Embryophyta</taxon>
        <taxon>Tracheophyta</taxon>
        <taxon>Spermatophyta</taxon>
        <taxon>Magnoliopsida</taxon>
        <taxon>eudicotyledons</taxon>
        <taxon>Gunneridae</taxon>
        <taxon>Pentapetalae</taxon>
        <taxon>rosids</taxon>
        <taxon>fabids</taxon>
        <taxon>Fabales</taxon>
        <taxon>Fabaceae</taxon>
        <taxon>Caesalpinioideae</taxon>
        <taxon>Cassia clade</taxon>
        <taxon>Senna</taxon>
    </lineage>
</organism>
<gene>
    <name evidence="2" type="ORF">G2W53_011850</name>
</gene>
<dbReference type="EMBL" id="JAAIUW010000005">
    <property type="protein sequence ID" value="KAF7829517.1"/>
    <property type="molecule type" value="Genomic_DNA"/>
</dbReference>
<dbReference type="InterPro" id="IPR001251">
    <property type="entry name" value="CRAL-TRIO_dom"/>
</dbReference>
<keyword evidence="3" id="KW-1185">Reference proteome</keyword>
<dbReference type="PANTHER" id="PTHR48411:SF1">
    <property type="entry name" value="OS01G0948300 PROTEIN"/>
    <property type="match status" value="1"/>
</dbReference>